<comment type="cofactor">
    <cofactor evidence="5">
        <name>heme</name>
        <dbReference type="ChEBI" id="CHEBI:30413"/>
    </cofactor>
</comment>
<dbReference type="Proteomes" id="UP001302367">
    <property type="component" value="Chromosome 4"/>
</dbReference>
<dbReference type="PANTHER" id="PTHR46300">
    <property type="entry name" value="P450, PUTATIVE (EUROFUNG)-RELATED-RELATED"/>
    <property type="match status" value="1"/>
</dbReference>
<feature type="binding site" description="axial binding residue" evidence="5">
    <location>
        <position position="443"/>
    </location>
    <ligand>
        <name>heme</name>
        <dbReference type="ChEBI" id="CHEBI:30413"/>
    </ligand>
    <ligandPart>
        <name>Fe</name>
        <dbReference type="ChEBI" id="CHEBI:18248"/>
    </ligandPart>
</feature>
<name>A0A2G5HJ74_CERBT</name>
<dbReference type="Pfam" id="PF00067">
    <property type="entry name" value="p450"/>
    <property type="match status" value="1"/>
</dbReference>
<dbReference type="InterPro" id="IPR036396">
    <property type="entry name" value="Cyt_P450_sf"/>
</dbReference>
<dbReference type="CDD" id="cd11065">
    <property type="entry name" value="CYP64-like"/>
    <property type="match status" value="1"/>
</dbReference>
<dbReference type="AlphaFoldDB" id="A0A2G5HJ74"/>
<dbReference type="InterPro" id="IPR017972">
    <property type="entry name" value="Cyt_P450_CS"/>
</dbReference>
<proteinExistence type="inferred from homology"/>
<evidence type="ECO:0000256" key="2">
    <source>
        <dbReference type="ARBA" id="ARBA00022723"/>
    </source>
</evidence>
<dbReference type="InterPro" id="IPR001128">
    <property type="entry name" value="Cyt_P450"/>
</dbReference>
<evidence type="ECO:0000256" key="7">
    <source>
        <dbReference type="SAM" id="SignalP"/>
    </source>
</evidence>
<evidence type="ECO:0000256" key="3">
    <source>
        <dbReference type="ARBA" id="ARBA00023002"/>
    </source>
</evidence>
<evidence type="ECO:0000256" key="5">
    <source>
        <dbReference type="PIRSR" id="PIRSR602401-1"/>
    </source>
</evidence>
<evidence type="ECO:0000313" key="9">
    <source>
        <dbReference type="EMBL" id="WPB02179.1"/>
    </source>
</evidence>
<keyword evidence="3 6" id="KW-0560">Oxidoreductase</keyword>
<dbReference type="Gene3D" id="1.10.630.10">
    <property type="entry name" value="Cytochrome P450"/>
    <property type="match status" value="1"/>
</dbReference>
<dbReference type="GO" id="GO:0005506">
    <property type="term" value="F:iron ion binding"/>
    <property type="evidence" value="ECO:0007669"/>
    <property type="project" value="InterPro"/>
</dbReference>
<feature type="chain" id="PRO_5013680340" evidence="7">
    <location>
        <begin position="18"/>
        <end position="524"/>
    </location>
</feature>
<keyword evidence="2 5" id="KW-0479">Metal-binding</keyword>
<dbReference type="PANTHER" id="PTHR46300:SF8">
    <property type="entry name" value="CYTOCHROME P450 2E1"/>
    <property type="match status" value="1"/>
</dbReference>
<dbReference type="GO" id="GO:0004497">
    <property type="term" value="F:monooxygenase activity"/>
    <property type="evidence" value="ECO:0007669"/>
    <property type="project" value="UniProtKB-KW"/>
</dbReference>
<keyword evidence="11" id="KW-1185">Reference proteome</keyword>
<comment type="similarity">
    <text evidence="1 6">Belongs to the cytochrome P450 family.</text>
</comment>
<accession>A0A2G5HJ74</accession>
<evidence type="ECO:0000256" key="6">
    <source>
        <dbReference type="RuleBase" id="RU000461"/>
    </source>
</evidence>
<sequence>MQLSIFLLGFVIALVSLLFLRRRKSPDIPSGTEEPAGPPGNPLLGNLLDVPPYHSWLKFFDWSKKYGPLYRLNLAGQDHVIVSTESIANDLLRERGNIYSSRVHLPMASELLSRHLRPLLIPYGETLRQNRKLMATLTNVTVAASYQSLQEQESVRVVRDLLQEPRKYETWLERYSAGLILRLAYSKPVFTGEESFVRRILAVVHTVERVASPGAYLVDTFPILMKVPSFLAPFKREGNRLHNEEISLFRDLLKEGIDSGGDNFCTKWHNNRKAYDLSEDHVAYVIGTLFEAGAGTTAAAVCSFLLAMTLHGKEYKLLQDDIDAVVGPDRLPSFEDIPKIPRVRAVAKEVLRWRPVTAGGLPHMLTQDDTYQMPDGKRVFLRAGTAVHPVQWSIHREEKLYPDPEAFRPERWLEPGWPTFREPLDKFPNLQNYSAFGFGRRICPGMHIAERSLYILIARIAWSSSIQPRTDERGNPILPPEYDYVTGFNVQPKPFDFDLQARLGRQAIVEDRYKAAWASQPSQP</sequence>
<gene>
    <name evidence="8" type="ORF">CB0940_04896</name>
    <name evidence="9" type="ORF">RHO25_006813</name>
</gene>
<dbReference type="GO" id="GO:0016705">
    <property type="term" value="F:oxidoreductase activity, acting on paired donors, with incorporation or reduction of molecular oxygen"/>
    <property type="evidence" value="ECO:0007669"/>
    <property type="project" value="InterPro"/>
</dbReference>
<keyword evidence="7" id="KW-0732">Signal</keyword>
<evidence type="ECO:0000313" key="8">
    <source>
        <dbReference type="EMBL" id="PIA92565.1"/>
    </source>
</evidence>
<evidence type="ECO:0000256" key="1">
    <source>
        <dbReference type="ARBA" id="ARBA00010617"/>
    </source>
</evidence>
<dbReference type="EMBL" id="CP134187">
    <property type="protein sequence ID" value="WPB02179.1"/>
    <property type="molecule type" value="Genomic_DNA"/>
</dbReference>
<dbReference type="GO" id="GO:0020037">
    <property type="term" value="F:heme binding"/>
    <property type="evidence" value="ECO:0007669"/>
    <property type="project" value="InterPro"/>
</dbReference>
<feature type="signal peptide" evidence="7">
    <location>
        <begin position="1"/>
        <end position="17"/>
    </location>
</feature>
<keyword evidence="4 5" id="KW-0408">Iron</keyword>
<dbReference type="SUPFAM" id="SSF48264">
    <property type="entry name" value="Cytochrome P450"/>
    <property type="match status" value="1"/>
</dbReference>
<dbReference type="PROSITE" id="PS00086">
    <property type="entry name" value="CYTOCHROME_P450"/>
    <property type="match status" value="1"/>
</dbReference>
<keyword evidence="6" id="KW-0503">Monooxygenase</keyword>
<evidence type="ECO:0000313" key="11">
    <source>
        <dbReference type="Proteomes" id="UP001302367"/>
    </source>
</evidence>
<dbReference type="Proteomes" id="UP000230605">
    <property type="component" value="Chromosome 4"/>
</dbReference>
<reference evidence="8 10" key="1">
    <citation type="submission" date="2015-10" db="EMBL/GenBank/DDBJ databases">
        <title>The cercosporin biosynthetic gene cluster was horizontally transferred to several fungal lineages and shown to be expanded in Cercospora beticola based on microsynteny with recipient genomes.</title>
        <authorList>
            <person name="De Jonge R."/>
            <person name="Ebert M.K."/>
            <person name="Suttle J.C."/>
            <person name="Jurick Ii W.M."/>
            <person name="Secor G.A."/>
            <person name="Thomma B.P."/>
            <person name="Van De Peer Y."/>
            <person name="Bolton M.D."/>
        </authorList>
    </citation>
    <scope>NUCLEOTIDE SEQUENCE [LARGE SCALE GENOMIC DNA]</scope>
    <source>
        <strain evidence="8 10">09-40</strain>
    </source>
</reference>
<dbReference type="SMR" id="A0A2G5HJ74"/>
<reference evidence="9 11" key="2">
    <citation type="submission" date="2023-09" db="EMBL/GenBank/DDBJ databases">
        <title>Complete-Gapless Cercospora beticola genome.</title>
        <authorList>
            <person name="Wyatt N.A."/>
            <person name="Spanner R.E."/>
            <person name="Bolton M.D."/>
        </authorList>
    </citation>
    <scope>NUCLEOTIDE SEQUENCE [LARGE SCALE GENOMIC DNA]</scope>
    <source>
        <strain evidence="9">Cb09-40</strain>
    </source>
</reference>
<organism evidence="8 10">
    <name type="scientific">Cercospora beticola</name>
    <name type="common">Sugarbeet leaf spot fungus</name>
    <dbReference type="NCBI Taxonomy" id="122368"/>
    <lineage>
        <taxon>Eukaryota</taxon>
        <taxon>Fungi</taxon>
        <taxon>Dikarya</taxon>
        <taxon>Ascomycota</taxon>
        <taxon>Pezizomycotina</taxon>
        <taxon>Dothideomycetes</taxon>
        <taxon>Dothideomycetidae</taxon>
        <taxon>Mycosphaerellales</taxon>
        <taxon>Mycosphaerellaceae</taxon>
        <taxon>Cercospora</taxon>
    </lineage>
</organism>
<dbReference type="PRINTS" id="PR00385">
    <property type="entry name" value="P450"/>
</dbReference>
<dbReference type="PRINTS" id="PR00463">
    <property type="entry name" value="EP450I"/>
</dbReference>
<keyword evidence="5 6" id="KW-0349">Heme</keyword>
<dbReference type="InterPro" id="IPR050364">
    <property type="entry name" value="Cytochrome_P450_fung"/>
</dbReference>
<protein>
    <submittedName>
        <fullName evidence="8">O-methylsterigmatocystin oxidoreductase</fullName>
    </submittedName>
</protein>
<evidence type="ECO:0000256" key="4">
    <source>
        <dbReference type="ARBA" id="ARBA00023004"/>
    </source>
</evidence>
<dbReference type="EMBL" id="LKMD01000105">
    <property type="protein sequence ID" value="PIA92565.1"/>
    <property type="molecule type" value="Genomic_DNA"/>
</dbReference>
<evidence type="ECO:0000313" key="10">
    <source>
        <dbReference type="Proteomes" id="UP000230605"/>
    </source>
</evidence>
<dbReference type="OrthoDB" id="1470350at2759"/>
<dbReference type="InterPro" id="IPR002401">
    <property type="entry name" value="Cyt_P450_E_grp-I"/>
</dbReference>